<evidence type="ECO:0000256" key="2">
    <source>
        <dbReference type="ARBA" id="ARBA00022723"/>
    </source>
</evidence>
<dbReference type="InterPro" id="IPR014755">
    <property type="entry name" value="Cu-Rt/internalin_Ig-like"/>
</dbReference>
<evidence type="ECO:0000256" key="7">
    <source>
        <dbReference type="SAM" id="SignalP"/>
    </source>
</evidence>
<dbReference type="InterPro" id="IPR006311">
    <property type="entry name" value="TAT_signal"/>
</dbReference>
<feature type="domain" description="CopC" evidence="8">
    <location>
        <begin position="31"/>
        <end position="127"/>
    </location>
</feature>
<dbReference type="PANTHER" id="PTHR34820">
    <property type="entry name" value="INNER MEMBRANE PROTEIN YEBZ"/>
    <property type="match status" value="1"/>
</dbReference>
<comment type="subcellular location">
    <subcellularLocation>
        <location evidence="1">Cell envelope</location>
    </subcellularLocation>
</comment>
<accession>A0ABT0J2A8</accession>
<keyword evidence="6" id="KW-0812">Transmembrane</keyword>
<sequence>MTARRTLVAAIGALGVALAGTLAVAAPAAAHNVVVGTVPGTGETVTQAPSTVEVTFDDVVLELSAEGSSTVVSVTDADGVQHATGCPTTQDRTVSVPVALGAAGEYTVDWRIVSADGHPTSGEFSFTYAPPEGAAEAPATTAPAGEETGCGAPASAADEAGSAAQGAADDPADRGTGAGASEPAVVLGIAGGVVVLAGAAVLVALRVARRRG</sequence>
<dbReference type="RefSeq" id="WP_416343472.1">
    <property type="nucleotide sequence ID" value="NZ_JALQCY010000002.1"/>
</dbReference>
<evidence type="ECO:0000256" key="6">
    <source>
        <dbReference type="SAM" id="Phobius"/>
    </source>
</evidence>
<keyword evidence="4" id="KW-0186">Copper</keyword>
<evidence type="ECO:0000256" key="4">
    <source>
        <dbReference type="ARBA" id="ARBA00023008"/>
    </source>
</evidence>
<keyword evidence="3 7" id="KW-0732">Signal</keyword>
<keyword evidence="6" id="KW-1133">Transmembrane helix</keyword>
<dbReference type="Proteomes" id="UP001651050">
    <property type="component" value="Unassembled WGS sequence"/>
</dbReference>
<feature type="chain" id="PRO_5046665161" evidence="7">
    <location>
        <begin position="26"/>
        <end position="212"/>
    </location>
</feature>
<evidence type="ECO:0000313" key="9">
    <source>
        <dbReference type="EMBL" id="MCK9793633.1"/>
    </source>
</evidence>
<keyword evidence="2" id="KW-0479">Metal-binding</keyword>
<dbReference type="InterPro" id="IPR007348">
    <property type="entry name" value="CopC_dom"/>
</dbReference>
<dbReference type="Pfam" id="PF04234">
    <property type="entry name" value="CopC"/>
    <property type="match status" value="1"/>
</dbReference>
<dbReference type="Gene3D" id="2.60.40.1220">
    <property type="match status" value="1"/>
</dbReference>
<organism evidence="9 10">
    <name type="scientific">Isoptericola peretonis</name>
    <dbReference type="NCBI Taxonomy" id="2918523"/>
    <lineage>
        <taxon>Bacteria</taxon>
        <taxon>Bacillati</taxon>
        <taxon>Actinomycetota</taxon>
        <taxon>Actinomycetes</taxon>
        <taxon>Micrococcales</taxon>
        <taxon>Promicromonosporaceae</taxon>
        <taxon>Isoptericola</taxon>
    </lineage>
</organism>
<dbReference type="SUPFAM" id="SSF81296">
    <property type="entry name" value="E set domains"/>
    <property type="match status" value="1"/>
</dbReference>
<reference evidence="9 10" key="1">
    <citation type="submission" date="2022-02" db="EMBL/GenBank/DDBJ databases">
        <title>The car tank lid bacteriome: a reservoir of bacteria with potential in bioremediation of fuel.</title>
        <authorList>
            <person name="Vidal-Verdu A."/>
            <person name="Gomez-Martinez D."/>
            <person name="Latorre-Perez A."/>
            <person name="Pereto J."/>
            <person name="Porcar M."/>
        </authorList>
    </citation>
    <scope>NUCLEOTIDE SEQUENCE [LARGE SCALE GENOMIC DNA]</scope>
    <source>
        <strain evidence="9 10">4D.3</strain>
    </source>
</reference>
<dbReference type="InterPro" id="IPR032694">
    <property type="entry name" value="CopC/D"/>
</dbReference>
<name>A0ABT0J2A8_9MICO</name>
<feature type="compositionally biased region" description="Low complexity" evidence="5">
    <location>
        <begin position="131"/>
        <end position="169"/>
    </location>
</feature>
<evidence type="ECO:0000256" key="5">
    <source>
        <dbReference type="SAM" id="MobiDB-lite"/>
    </source>
</evidence>
<dbReference type="PROSITE" id="PS51318">
    <property type="entry name" value="TAT"/>
    <property type="match status" value="1"/>
</dbReference>
<evidence type="ECO:0000259" key="8">
    <source>
        <dbReference type="Pfam" id="PF04234"/>
    </source>
</evidence>
<evidence type="ECO:0000256" key="3">
    <source>
        <dbReference type="ARBA" id="ARBA00022729"/>
    </source>
</evidence>
<keyword evidence="6" id="KW-0472">Membrane</keyword>
<feature type="region of interest" description="Disordered" evidence="5">
    <location>
        <begin position="131"/>
        <end position="178"/>
    </location>
</feature>
<comment type="caution">
    <text evidence="9">The sequence shown here is derived from an EMBL/GenBank/DDBJ whole genome shotgun (WGS) entry which is preliminary data.</text>
</comment>
<dbReference type="InterPro" id="IPR014756">
    <property type="entry name" value="Ig_E-set"/>
</dbReference>
<keyword evidence="10" id="KW-1185">Reference proteome</keyword>
<gene>
    <name evidence="9" type="ORF">M1843_07735</name>
</gene>
<evidence type="ECO:0000313" key="10">
    <source>
        <dbReference type="Proteomes" id="UP001651050"/>
    </source>
</evidence>
<protein>
    <submittedName>
        <fullName evidence="9">Copper resistance protein CopC</fullName>
    </submittedName>
</protein>
<dbReference type="PANTHER" id="PTHR34820:SF4">
    <property type="entry name" value="INNER MEMBRANE PROTEIN YEBZ"/>
    <property type="match status" value="1"/>
</dbReference>
<feature type="transmembrane region" description="Helical" evidence="6">
    <location>
        <begin position="184"/>
        <end position="205"/>
    </location>
</feature>
<dbReference type="EMBL" id="JALQCY010000002">
    <property type="protein sequence ID" value="MCK9793633.1"/>
    <property type="molecule type" value="Genomic_DNA"/>
</dbReference>
<feature type="signal peptide" evidence="7">
    <location>
        <begin position="1"/>
        <end position="25"/>
    </location>
</feature>
<evidence type="ECO:0000256" key="1">
    <source>
        <dbReference type="ARBA" id="ARBA00004196"/>
    </source>
</evidence>
<proteinExistence type="predicted"/>